<protein>
    <submittedName>
        <fullName evidence="1">16886_t:CDS:1</fullName>
    </submittedName>
</protein>
<reference evidence="1" key="1">
    <citation type="submission" date="2021-06" db="EMBL/GenBank/DDBJ databases">
        <authorList>
            <person name="Kallberg Y."/>
            <person name="Tangrot J."/>
            <person name="Rosling A."/>
        </authorList>
    </citation>
    <scope>NUCLEOTIDE SEQUENCE</scope>
    <source>
        <strain evidence="1">CL356</strain>
    </source>
</reference>
<evidence type="ECO:0000313" key="2">
    <source>
        <dbReference type="Proteomes" id="UP000789525"/>
    </source>
</evidence>
<name>A0ACA9NZJ1_9GLOM</name>
<dbReference type="EMBL" id="CAJVPT010025777">
    <property type="protein sequence ID" value="CAG8676488.1"/>
    <property type="molecule type" value="Genomic_DNA"/>
</dbReference>
<organism evidence="1 2">
    <name type="scientific">Acaulospora colombiana</name>
    <dbReference type="NCBI Taxonomy" id="27376"/>
    <lineage>
        <taxon>Eukaryota</taxon>
        <taxon>Fungi</taxon>
        <taxon>Fungi incertae sedis</taxon>
        <taxon>Mucoromycota</taxon>
        <taxon>Glomeromycotina</taxon>
        <taxon>Glomeromycetes</taxon>
        <taxon>Diversisporales</taxon>
        <taxon>Acaulosporaceae</taxon>
        <taxon>Acaulospora</taxon>
    </lineage>
</organism>
<evidence type="ECO:0000313" key="1">
    <source>
        <dbReference type="EMBL" id="CAG8676488.1"/>
    </source>
</evidence>
<accession>A0ACA9NZJ1</accession>
<dbReference type="Proteomes" id="UP000789525">
    <property type="component" value="Unassembled WGS sequence"/>
</dbReference>
<comment type="caution">
    <text evidence="1">The sequence shown here is derived from an EMBL/GenBank/DDBJ whole genome shotgun (WGS) entry which is preliminary data.</text>
</comment>
<keyword evidence="2" id="KW-1185">Reference proteome</keyword>
<gene>
    <name evidence="1" type="ORF">ACOLOM_LOCUS9158</name>
</gene>
<proteinExistence type="predicted"/>
<sequence>MSSHGSKKGYQQQDYTPEEYHPNDSPGAPSHYHYGHQQPQVAQRPVLSSYYRHHEDPRNSGTTNENRVGLQEIIKHPLNSQDRLWTRAPQASQLYSQYVSDSSSSDPFRQQPSSMTERIAEHVPSRDHSRKETEVDESDGFNSQLSQLPLDPEIVKEMVKSSTHTRRKLYVQSLEEYITDSKEALRQQGVTLPPILRSATSTGDMLSKMDDKMQNLSEVVEEREADSSSLGERDS</sequence>